<reference evidence="3" key="1">
    <citation type="journal article" date="2019" name="Int. J. Syst. Evol. Microbiol.">
        <title>The Global Catalogue of Microorganisms (GCM) 10K type strain sequencing project: providing services to taxonomists for standard genome sequencing and annotation.</title>
        <authorList>
            <consortium name="The Broad Institute Genomics Platform"/>
            <consortium name="The Broad Institute Genome Sequencing Center for Infectious Disease"/>
            <person name="Wu L."/>
            <person name="Ma J."/>
        </authorList>
    </citation>
    <scope>NUCLEOTIDE SEQUENCE [LARGE SCALE GENOMIC DNA]</scope>
    <source>
        <strain evidence="3">JCM 16026</strain>
    </source>
</reference>
<organism evidence="2 3">
    <name type="scientific">Agrococcus versicolor</name>
    <dbReference type="NCBI Taxonomy" id="501482"/>
    <lineage>
        <taxon>Bacteria</taxon>
        <taxon>Bacillati</taxon>
        <taxon>Actinomycetota</taxon>
        <taxon>Actinomycetes</taxon>
        <taxon>Micrococcales</taxon>
        <taxon>Microbacteriaceae</taxon>
        <taxon>Agrococcus</taxon>
    </lineage>
</organism>
<sequence>MSDDARRRHYADFYDGVDEDAGPLGVVLGNCQAESLRLAIDGAGARFVRVPAVHELVADDLPHLERLLGRVEVLVAQPIRDDYHGLPLGSRQVLARTAAARTAIVPVIRFAGLYPWQAIVRPPADPSLVPPVVPYHDLRVLAEAAGSPLPPTASAERIRAVGAASLDELRRRERHHDAVVISDALERPAFAAMRTLNHPGNPVWEALAERVHAHLGLPGATQQLPRQVLDAIHAPRERSVIEAWGLDDEPVEHWIVGGGVVEVERVRAAHLDWYREHPEVVSAGLARHAATLQELAR</sequence>
<evidence type="ECO:0000313" key="3">
    <source>
        <dbReference type="Proteomes" id="UP001501599"/>
    </source>
</evidence>
<evidence type="ECO:0000259" key="1">
    <source>
        <dbReference type="Pfam" id="PF18588"/>
    </source>
</evidence>
<dbReference type="RefSeq" id="WP_344345018.1">
    <property type="nucleotide sequence ID" value="NZ_BAAAQT010000008.1"/>
</dbReference>
<evidence type="ECO:0000313" key="2">
    <source>
        <dbReference type="EMBL" id="GAA2176588.1"/>
    </source>
</evidence>
<gene>
    <name evidence="2" type="ORF">GCM10009846_30980</name>
</gene>
<proteinExistence type="predicted"/>
<keyword evidence="3" id="KW-1185">Reference proteome</keyword>
<dbReference type="InterPro" id="IPR041307">
    <property type="entry name" value="WcbI"/>
</dbReference>
<protein>
    <recommendedName>
        <fullName evidence="1">Polysaccharide biosynthesis enzyme WcbI domain-containing protein</fullName>
    </recommendedName>
</protein>
<dbReference type="EMBL" id="BAAAQT010000008">
    <property type="protein sequence ID" value="GAA2176588.1"/>
    <property type="molecule type" value="Genomic_DNA"/>
</dbReference>
<feature type="domain" description="Polysaccharide biosynthesis enzyme WcbI" evidence="1">
    <location>
        <begin position="25"/>
        <end position="219"/>
    </location>
</feature>
<dbReference type="Gene3D" id="3.40.50.12080">
    <property type="match status" value="2"/>
</dbReference>
<comment type="caution">
    <text evidence="2">The sequence shown here is derived from an EMBL/GenBank/DDBJ whole genome shotgun (WGS) entry which is preliminary data.</text>
</comment>
<name>A0ABP5MPM7_9MICO</name>
<dbReference type="Proteomes" id="UP001501599">
    <property type="component" value="Unassembled WGS sequence"/>
</dbReference>
<accession>A0ABP5MPM7</accession>
<dbReference type="Pfam" id="PF18588">
    <property type="entry name" value="WcbI"/>
    <property type="match status" value="1"/>
</dbReference>